<keyword evidence="9" id="KW-0067">ATP-binding</keyword>
<evidence type="ECO:0000256" key="6">
    <source>
        <dbReference type="ARBA" id="ARBA00022729"/>
    </source>
</evidence>
<evidence type="ECO:0000313" key="21">
    <source>
        <dbReference type="Proteomes" id="UP001162162"/>
    </source>
</evidence>
<dbReference type="InterPro" id="IPR055163">
    <property type="entry name" value="ALK/LTK-like_GRD"/>
</dbReference>
<dbReference type="AlphaFoldDB" id="A0AAV8Z834"/>
<evidence type="ECO:0000256" key="11">
    <source>
        <dbReference type="ARBA" id="ARBA00023136"/>
    </source>
</evidence>
<dbReference type="GO" id="GO:0005524">
    <property type="term" value="F:ATP binding"/>
    <property type="evidence" value="ECO:0007669"/>
    <property type="project" value="UniProtKB-KW"/>
</dbReference>
<dbReference type="PROSITE" id="PS50068">
    <property type="entry name" value="LDLRA_2"/>
    <property type="match status" value="1"/>
</dbReference>
<dbReference type="SUPFAM" id="SSF57424">
    <property type="entry name" value="LDL receptor-like module"/>
    <property type="match status" value="1"/>
</dbReference>
<dbReference type="EC" id="2.7.10.1" evidence="2"/>
<evidence type="ECO:0000256" key="8">
    <source>
        <dbReference type="ARBA" id="ARBA00022777"/>
    </source>
</evidence>
<evidence type="ECO:0000256" key="3">
    <source>
        <dbReference type="ARBA" id="ARBA00022475"/>
    </source>
</evidence>
<keyword evidence="12" id="KW-0829">Tyrosine-protein kinase</keyword>
<dbReference type="Proteomes" id="UP001162162">
    <property type="component" value="Unassembled WGS sequence"/>
</dbReference>
<dbReference type="PANTHER" id="PTHR23282:SF146">
    <property type="entry name" value="RT07201P-RELATED"/>
    <property type="match status" value="1"/>
</dbReference>
<feature type="non-terminal residue" evidence="20">
    <location>
        <position position="1"/>
    </location>
</feature>
<comment type="caution">
    <text evidence="16">Lacks conserved residue(s) required for the propagation of feature annotation.</text>
</comment>
<dbReference type="SMART" id="SM00192">
    <property type="entry name" value="LDLa"/>
    <property type="match status" value="1"/>
</dbReference>
<evidence type="ECO:0000256" key="17">
    <source>
        <dbReference type="SAM" id="MobiDB-lite"/>
    </source>
</evidence>
<dbReference type="InterPro" id="IPR051560">
    <property type="entry name" value="MAM_domain-containing"/>
</dbReference>
<accession>A0AAV8Z834</accession>
<evidence type="ECO:0000256" key="14">
    <source>
        <dbReference type="ARBA" id="ARBA00023170"/>
    </source>
</evidence>
<evidence type="ECO:0000256" key="9">
    <source>
        <dbReference type="ARBA" id="ARBA00022840"/>
    </source>
</evidence>
<proteinExistence type="predicted"/>
<dbReference type="GO" id="GO:0004714">
    <property type="term" value="F:transmembrane receptor protein tyrosine kinase activity"/>
    <property type="evidence" value="ECO:0007669"/>
    <property type="project" value="UniProtKB-EC"/>
</dbReference>
<keyword evidence="7" id="KW-0547">Nucleotide-binding</keyword>
<dbReference type="InterPro" id="IPR013320">
    <property type="entry name" value="ConA-like_dom_sf"/>
</dbReference>
<keyword evidence="4" id="KW-0808">Transferase</keyword>
<evidence type="ECO:0000256" key="12">
    <source>
        <dbReference type="ARBA" id="ARBA00023137"/>
    </source>
</evidence>
<evidence type="ECO:0000256" key="10">
    <source>
        <dbReference type="ARBA" id="ARBA00022989"/>
    </source>
</evidence>
<keyword evidence="11 18" id="KW-0472">Membrane</keyword>
<dbReference type="InterPro" id="IPR002172">
    <property type="entry name" value="LDrepeatLR_classA_rpt"/>
</dbReference>
<dbReference type="FunFam" id="2.60.120.200:FF:000193">
    <property type="entry name" value="Tyrosine-protein kinase receptor"/>
    <property type="match status" value="1"/>
</dbReference>
<dbReference type="PROSITE" id="PS50060">
    <property type="entry name" value="MAM_2"/>
    <property type="match status" value="1"/>
</dbReference>
<evidence type="ECO:0000256" key="1">
    <source>
        <dbReference type="ARBA" id="ARBA00004251"/>
    </source>
</evidence>
<evidence type="ECO:0000313" key="20">
    <source>
        <dbReference type="EMBL" id="KAJ8959423.1"/>
    </source>
</evidence>
<comment type="caution">
    <text evidence="20">The sequence shown here is derived from an EMBL/GenBank/DDBJ whole genome shotgun (WGS) entry which is preliminary data.</text>
</comment>
<keyword evidence="21" id="KW-1185">Reference proteome</keyword>
<dbReference type="GO" id="GO:0005886">
    <property type="term" value="C:plasma membrane"/>
    <property type="evidence" value="ECO:0007669"/>
    <property type="project" value="UniProtKB-SubCell"/>
</dbReference>
<evidence type="ECO:0000256" key="4">
    <source>
        <dbReference type="ARBA" id="ARBA00022679"/>
    </source>
</evidence>
<dbReference type="PANTHER" id="PTHR23282">
    <property type="entry name" value="APICAL ENDOSOMAL GLYCOPROTEIN PRECURSOR"/>
    <property type="match status" value="1"/>
</dbReference>
<evidence type="ECO:0000259" key="19">
    <source>
        <dbReference type="PROSITE" id="PS50060"/>
    </source>
</evidence>
<keyword evidence="15" id="KW-0325">Glycoprotein</keyword>
<organism evidence="20 21">
    <name type="scientific">Aromia moschata</name>
    <dbReference type="NCBI Taxonomy" id="1265417"/>
    <lineage>
        <taxon>Eukaryota</taxon>
        <taxon>Metazoa</taxon>
        <taxon>Ecdysozoa</taxon>
        <taxon>Arthropoda</taxon>
        <taxon>Hexapoda</taxon>
        <taxon>Insecta</taxon>
        <taxon>Pterygota</taxon>
        <taxon>Neoptera</taxon>
        <taxon>Endopterygota</taxon>
        <taxon>Coleoptera</taxon>
        <taxon>Polyphaga</taxon>
        <taxon>Cucujiformia</taxon>
        <taxon>Chrysomeloidea</taxon>
        <taxon>Cerambycidae</taxon>
        <taxon>Cerambycinae</taxon>
        <taxon>Callichromatini</taxon>
        <taxon>Aromia</taxon>
    </lineage>
</organism>
<evidence type="ECO:0000256" key="5">
    <source>
        <dbReference type="ARBA" id="ARBA00022692"/>
    </source>
</evidence>
<evidence type="ECO:0000256" key="18">
    <source>
        <dbReference type="SAM" id="Phobius"/>
    </source>
</evidence>
<dbReference type="Gene3D" id="2.10.25.10">
    <property type="entry name" value="Laminin"/>
    <property type="match status" value="1"/>
</dbReference>
<evidence type="ECO:0000256" key="13">
    <source>
        <dbReference type="ARBA" id="ARBA00023157"/>
    </source>
</evidence>
<dbReference type="SMART" id="SM00137">
    <property type="entry name" value="MAM"/>
    <property type="match status" value="1"/>
</dbReference>
<comment type="subcellular location">
    <subcellularLocation>
        <location evidence="1">Cell membrane</location>
        <topology evidence="1">Single-pass type I membrane protein</topology>
    </subcellularLocation>
</comment>
<keyword evidence="8" id="KW-0418">Kinase</keyword>
<keyword evidence="3" id="KW-1003">Cell membrane</keyword>
<reference evidence="20" key="1">
    <citation type="journal article" date="2023" name="Insect Mol. Biol.">
        <title>Genome sequencing provides insights into the evolution of gene families encoding plant cell wall-degrading enzymes in longhorned beetles.</title>
        <authorList>
            <person name="Shin N.R."/>
            <person name="Okamura Y."/>
            <person name="Kirsch R."/>
            <person name="Pauchet Y."/>
        </authorList>
    </citation>
    <scope>NUCLEOTIDE SEQUENCE</scope>
    <source>
        <strain evidence="20">AMC_N1</strain>
    </source>
</reference>
<dbReference type="InterPro" id="IPR000998">
    <property type="entry name" value="MAM_dom"/>
</dbReference>
<evidence type="ECO:0000256" key="16">
    <source>
        <dbReference type="PROSITE-ProRule" id="PRU00124"/>
    </source>
</evidence>
<dbReference type="CDD" id="cd00112">
    <property type="entry name" value="LDLa"/>
    <property type="match status" value="1"/>
</dbReference>
<dbReference type="Gene3D" id="4.10.400.10">
    <property type="entry name" value="Low-density Lipoprotein Receptor"/>
    <property type="match status" value="1"/>
</dbReference>
<dbReference type="SUPFAM" id="SSF49899">
    <property type="entry name" value="Concanavalin A-like lectins/glucanases"/>
    <property type="match status" value="1"/>
</dbReference>
<evidence type="ECO:0000256" key="15">
    <source>
        <dbReference type="ARBA" id="ARBA00023180"/>
    </source>
</evidence>
<name>A0AAV8Z834_9CUCU</name>
<keyword evidence="5 18" id="KW-0812">Transmembrane</keyword>
<sequence>SFLLLRLPLKSTEFHVTSPLFRPTTTSCKLSISIYQEEMEGGEIKVIGDKTSDHYQSINNHTQWLVKSIPGDSSKRWRKHDMSVGKISRNFTIIIEVVPSENMVKGATVAFDNIQLFQCYQKSDDICTPHQYRCKSTKICVNSTSICDITVDCLYGDDETQHCDLIPYGARCDFEDDWCGWKNIDIKTIKWARHNGSTPTNFTGPNYDHTFMNTTGNYLYVNMLKQQAMFASTAILRSVDFNPPPRVHGNQTSRFYNSCAIRFYLHKSGKHKSGLLLLVTELSPSENITTEMLWSYNDHGDQWVRQVYILPNITHRYFIHFEAKRGMRYISDIAIDDVSLSPECFGINIPPEELNGYNYWNPSEGPVTRRETHPSFKNKTYYIISTCNAKGRFGPTQPECTKAYNGSKVNIKVVHEPGITGVQKWVVPQEGFYTFIMAGASGGKGGSGVGSSRGAMVRTVMELKQGQEIFMLVGQEGANSCVKSLGYQGNSSCHSDKNIGTGIRGVLSMDINDSGGGGGGGTYVFMRNRTKEKIPLAVAGGGGGLGLGRFSVDNVKQHGQAINMSRPPLTGKMYSPKYAGAGGGWSMYPGSLDSSYKQMMGSSLQAGGIGGQACYNSTDHKSDGGFGGGRGYGGGGGGYSGGDAPSINSTNGEGGYSFVDTSKTIPNLSEAHSGYNAGSGYVLIIPAIDGCDCEFRCIALDAKRSQVTCICPKSWKLADDKKTCIPIPEIVIDSYPTWFVVGLIVTVVCLTVAFGVVCFVLYNRYQQRSSRGGGGKIFSDLPLRIRNQEQIVIEYNPNYEFGGVVYTLKDLKDIPREQLRLVKSSIFIRLGPIYGIMTQCWHPAPEQRPTFATILERLGYCSQDPQVMNAPLPVFQRPPSNERDTTVMRPTSSEENCLQRQFNKNLEKANPKHILPGLQIVLDSCIVFKVVPTSSDYLIPNHTTPTTPDQIESTSSVEKLLPDNSDNWETSFIMPHSRSTQPLLMDNCKEDEGATSVDKLLAIDSATHPKISPVSLTNSMLSHSNHNSNLKNECSLKSGVSLDAAALAKQVMTPLENKKYANVTTGESITTNGVLQNDPFSNHVENQKFLNEAEINC</sequence>
<feature type="transmembrane region" description="Helical" evidence="18">
    <location>
        <begin position="738"/>
        <end position="762"/>
    </location>
</feature>
<dbReference type="EMBL" id="JAPWTK010000013">
    <property type="protein sequence ID" value="KAJ8959423.1"/>
    <property type="molecule type" value="Genomic_DNA"/>
</dbReference>
<feature type="domain" description="MAM" evidence="19">
    <location>
        <begin position="170"/>
        <end position="346"/>
    </location>
</feature>
<evidence type="ECO:0000256" key="2">
    <source>
        <dbReference type="ARBA" id="ARBA00011902"/>
    </source>
</evidence>
<dbReference type="Pfam" id="PF00629">
    <property type="entry name" value="MAM"/>
    <property type="match status" value="2"/>
</dbReference>
<keyword evidence="6" id="KW-0732">Signal</keyword>
<keyword evidence="14" id="KW-0675">Receptor</keyword>
<dbReference type="InterPro" id="IPR036055">
    <property type="entry name" value="LDL_receptor-like_sf"/>
</dbReference>
<keyword evidence="10 18" id="KW-1133">Transmembrane helix</keyword>
<dbReference type="Gene3D" id="2.60.120.200">
    <property type="match status" value="2"/>
</dbReference>
<evidence type="ECO:0000256" key="7">
    <source>
        <dbReference type="ARBA" id="ARBA00022741"/>
    </source>
</evidence>
<protein>
    <recommendedName>
        <fullName evidence="2">receptor protein-tyrosine kinase</fullName>
        <ecNumber evidence="2">2.7.10.1</ecNumber>
    </recommendedName>
</protein>
<gene>
    <name evidence="20" type="ORF">NQ318_022113</name>
</gene>
<dbReference type="Pfam" id="PF12810">
    <property type="entry name" value="ALK_LTK_GRD"/>
    <property type="match status" value="1"/>
</dbReference>
<keyword evidence="13" id="KW-1015">Disulfide bond</keyword>
<dbReference type="CDD" id="cd06263">
    <property type="entry name" value="MAM"/>
    <property type="match status" value="1"/>
</dbReference>
<feature type="region of interest" description="Disordered" evidence="17">
    <location>
        <begin position="871"/>
        <end position="894"/>
    </location>
</feature>